<dbReference type="InterPro" id="IPR036249">
    <property type="entry name" value="Thioredoxin-like_sf"/>
</dbReference>
<dbReference type="PROSITE" id="PS51352">
    <property type="entry name" value="THIOREDOXIN_2"/>
    <property type="match status" value="1"/>
</dbReference>
<accession>A0A444VM16</accession>
<proteinExistence type="predicted"/>
<evidence type="ECO:0000259" key="2">
    <source>
        <dbReference type="PROSITE" id="PS51352"/>
    </source>
</evidence>
<sequence>MKNIILTTCTLLCTAMVFAQEFNQEIVQEDGKRFLVGKINLDGLRSQPYQQWYLQGHQSYSVDSTMVNLFKEKLSDYTITLFLGTWCGDSKRETPRFVKILEAAEFPMDQLQLIALDRRKGHYKKSPTGDEKGLNIIKVPTMVFYKNGKEVNRIVERPMENLEEDIAQIVHERPYIPNYAH</sequence>
<reference evidence="3 4" key="1">
    <citation type="submission" date="2014-04" db="EMBL/GenBank/DDBJ databases">
        <title>Whole genome of Muricauda olearia.</title>
        <authorList>
            <person name="Zhang X.-H."/>
            <person name="Tang K."/>
        </authorList>
    </citation>
    <scope>NUCLEOTIDE SEQUENCE [LARGE SCALE GENOMIC DNA]</scope>
    <source>
        <strain evidence="3 4">Th120</strain>
    </source>
</reference>
<dbReference type="AlphaFoldDB" id="A0A444VM16"/>
<organism evidence="3 4">
    <name type="scientific">Flagellimonas olearia</name>
    <dbReference type="NCBI Taxonomy" id="552546"/>
    <lineage>
        <taxon>Bacteria</taxon>
        <taxon>Pseudomonadati</taxon>
        <taxon>Bacteroidota</taxon>
        <taxon>Flavobacteriia</taxon>
        <taxon>Flavobacteriales</taxon>
        <taxon>Flavobacteriaceae</taxon>
        <taxon>Flagellimonas</taxon>
    </lineage>
</organism>
<gene>
    <name evidence="3" type="ORF">DN53_07955</name>
</gene>
<protein>
    <submittedName>
        <fullName evidence="3">Thioredoxin</fullName>
    </submittedName>
</protein>
<feature type="domain" description="Thioredoxin" evidence="2">
    <location>
        <begin position="13"/>
        <end position="171"/>
    </location>
</feature>
<dbReference type="EMBL" id="JJMP01000003">
    <property type="protein sequence ID" value="RYC51813.1"/>
    <property type="molecule type" value="Genomic_DNA"/>
</dbReference>
<dbReference type="CDD" id="cd02947">
    <property type="entry name" value="TRX_family"/>
    <property type="match status" value="1"/>
</dbReference>
<evidence type="ECO:0000256" key="1">
    <source>
        <dbReference type="SAM" id="SignalP"/>
    </source>
</evidence>
<dbReference type="SUPFAM" id="SSF52833">
    <property type="entry name" value="Thioredoxin-like"/>
    <property type="match status" value="1"/>
</dbReference>
<feature type="signal peptide" evidence="1">
    <location>
        <begin position="1"/>
        <end position="19"/>
    </location>
</feature>
<dbReference type="RefSeq" id="WP_129653379.1">
    <property type="nucleotide sequence ID" value="NZ_ML142908.1"/>
</dbReference>
<dbReference type="InterPro" id="IPR013766">
    <property type="entry name" value="Thioredoxin_domain"/>
</dbReference>
<dbReference type="Pfam" id="PF00085">
    <property type="entry name" value="Thioredoxin"/>
    <property type="match status" value="1"/>
</dbReference>
<comment type="caution">
    <text evidence="3">The sequence shown here is derived from an EMBL/GenBank/DDBJ whole genome shotgun (WGS) entry which is preliminary data.</text>
</comment>
<dbReference type="Gene3D" id="3.40.30.10">
    <property type="entry name" value="Glutaredoxin"/>
    <property type="match status" value="1"/>
</dbReference>
<evidence type="ECO:0000313" key="3">
    <source>
        <dbReference type="EMBL" id="RYC51813.1"/>
    </source>
</evidence>
<evidence type="ECO:0000313" key="4">
    <source>
        <dbReference type="Proteomes" id="UP000290261"/>
    </source>
</evidence>
<dbReference type="Proteomes" id="UP000290261">
    <property type="component" value="Unassembled WGS sequence"/>
</dbReference>
<feature type="chain" id="PRO_5019085152" evidence="1">
    <location>
        <begin position="20"/>
        <end position="181"/>
    </location>
</feature>
<name>A0A444VM16_9FLAO</name>
<keyword evidence="1" id="KW-0732">Signal</keyword>
<keyword evidence="4" id="KW-1185">Reference proteome</keyword>